<dbReference type="PANTHER" id="PTHR30535:SF4">
    <property type="entry name" value="HEMIN-BINDING PERIPLASMIC PROTEIN HMUT"/>
    <property type="match status" value="1"/>
</dbReference>
<reference evidence="4" key="1">
    <citation type="submission" date="2022-09" db="EMBL/GenBank/DDBJ databases">
        <title>Aureispira anguillicida sp. nov., isolated from Leptocephalus of Japanese eel Anguilla japonica.</title>
        <authorList>
            <person name="Yuasa K."/>
            <person name="Mekata T."/>
            <person name="Ikunari K."/>
        </authorList>
    </citation>
    <scope>NUCLEOTIDE SEQUENCE</scope>
    <source>
        <strain evidence="4">EL160426</strain>
    </source>
</reference>
<accession>A0A915VJS8</accession>
<dbReference type="SUPFAM" id="SSF53807">
    <property type="entry name" value="Helical backbone' metal receptor"/>
    <property type="match status" value="1"/>
</dbReference>
<dbReference type="Gene3D" id="3.40.50.1980">
    <property type="entry name" value="Nitrogenase molybdenum iron protein domain"/>
    <property type="match status" value="2"/>
</dbReference>
<evidence type="ECO:0000259" key="3">
    <source>
        <dbReference type="PROSITE" id="PS50983"/>
    </source>
</evidence>
<feature type="chain" id="PRO_5038069032" evidence="2">
    <location>
        <begin position="26"/>
        <end position="314"/>
    </location>
</feature>
<dbReference type="Proteomes" id="UP001060919">
    <property type="component" value="Chromosome"/>
</dbReference>
<protein>
    <submittedName>
        <fullName evidence="4">Helical backbone metal receptor</fullName>
    </submittedName>
</protein>
<dbReference type="EMBL" id="AP026867">
    <property type="protein sequence ID" value="BDS09318.1"/>
    <property type="molecule type" value="Genomic_DNA"/>
</dbReference>
<dbReference type="NCBIfam" id="NF038402">
    <property type="entry name" value="TroA_like"/>
    <property type="match status" value="1"/>
</dbReference>
<dbReference type="Pfam" id="PF01497">
    <property type="entry name" value="Peripla_BP_2"/>
    <property type="match status" value="1"/>
</dbReference>
<dbReference type="InterPro" id="IPR050902">
    <property type="entry name" value="ABC_Transporter_SBP"/>
</dbReference>
<sequence>MKSIINAAIVLAASLFFLLSCTSDADSSSTTVVDTTTAAPKEWRIVSLNGTITELLHTFKLQDKIVGVDVTSTYPESVKSIANLGHTSQLNTEAILELKPNLILIDEKTVGNKALEGLEEAGIDIQVIQIPQTLDGSLKVAQQLGTLLDQTIETEVLAKKIEQNTKKINDLVAKVTEKPKVLFIYARGAQAMMVAGKNTFAEKMIELAGGIPVVQEFESFKPLTAEALLQYQPEAILMFNSGLASLADEAKEQTGKEQLLAIPGVGQTPAGKNQKIITMEGLYLSGFGPRSSDAALELATALHNNELTLLSEVE</sequence>
<organism evidence="4 5">
    <name type="scientific">Aureispira anguillae</name>
    <dbReference type="NCBI Taxonomy" id="2864201"/>
    <lineage>
        <taxon>Bacteria</taxon>
        <taxon>Pseudomonadati</taxon>
        <taxon>Bacteroidota</taxon>
        <taxon>Saprospiria</taxon>
        <taxon>Saprospirales</taxon>
        <taxon>Saprospiraceae</taxon>
        <taxon>Aureispira</taxon>
    </lineage>
</organism>
<gene>
    <name evidence="4" type="ORF">AsAng_0000150</name>
</gene>
<evidence type="ECO:0000313" key="4">
    <source>
        <dbReference type="EMBL" id="BDS09318.1"/>
    </source>
</evidence>
<dbReference type="AlphaFoldDB" id="A0A915VJS8"/>
<dbReference type="PROSITE" id="PS50983">
    <property type="entry name" value="FE_B12_PBP"/>
    <property type="match status" value="1"/>
</dbReference>
<keyword evidence="1 2" id="KW-0732">Signal</keyword>
<feature type="domain" description="Fe/B12 periplasmic-binding" evidence="3">
    <location>
        <begin position="44"/>
        <end position="306"/>
    </location>
</feature>
<dbReference type="PANTHER" id="PTHR30535">
    <property type="entry name" value="VITAMIN B12-BINDING PROTEIN"/>
    <property type="match status" value="1"/>
</dbReference>
<evidence type="ECO:0000256" key="2">
    <source>
        <dbReference type="SAM" id="SignalP"/>
    </source>
</evidence>
<dbReference type="InterPro" id="IPR054828">
    <property type="entry name" value="Vit_B12_bind_prot"/>
</dbReference>
<name>A0A915VJS8_9BACT</name>
<evidence type="ECO:0000313" key="5">
    <source>
        <dbReference type="Proteomes" id="UP001060919"/>
    </source>
</evidence>
<dbReference type="PROSITE" id="PS51257">
    <property type="entry name" value="PROKAR_LIPOPROTEIN"/>
    <property type="match status" value="1"/>
</dbReference>
<proteinExistence type="predicted"/>
<dbReference type="RefSeq" id="WP_264790723.1">
    <property type="nucleotide sequence ID" value="NZ_AP026867.1"/>
</dbReference>
<keyword evidence="4" id="KW-0675">Receptor</keyword>
<dbReference type="KEGG" id="aup:AsAng_0000150"/>
<feature type="signal peptide" evidence="2">
    <location>
        <begin position="1"/>
        <end position="25"/>
    </location>
</feature>
<evidence type="ECO:0000256" key="1">
    <source>
        <dbReference type="ARBA" id="ARBA00022729"/>
    </source>
</evidence>
<dbReference type="InterPro" id="IPR002491">
    <property type="entry name" value="ABC_transptr_periplasmic_BD"/>
</dbReference>
<keyword evidence="5" id="KW-1185">Reference proteome</keyword>